<evidence type="ECO:0000256" key="5">
    <source>
        <dbReference type="PIRSR" id="PIRSR015894-1"/>
    </source>
</evidence>
<keyword evidence="13" id="KW-1185">Reference proteome</keyword>
<dbReference type="InterPro" id="IPR007857">
    <property type="entry name" value="Arg_MeTrfase_PRMT5"/>
</dbReference>
<dbReference type="OrthoDB" id="1368803at2759"/>
<evidence type="ECO:0000313" key="13">
    <source>
        <dbReference type="Proteomes" id="UP001150569"/>
    </source>
</evidence>
<dbReference type="InterPro" id="IPR035247">
    <property type="entry name" value="PRMT5_TIM"/>
</dbReference>
<dbReference type="InterPro" id="IPR029063">
    <property type="entry name" value="SAM-dependent_MTases_sf"/>
</dbReference>
<evidence type="ECO:0000259" key="10">
    <source>
        <dbReference type="Pfam" id="PF17285"/>
    </source>
</evidence>
<evidence type="ECO:0000256" key="6">
    <source>
        <dbReference type="PIRSR" id="PIRSR015894-2"/>
    </source>
</evidence>
<dbReference type="InterPro" id="IPR035075">
    <property type="entry name" value="PRMT5"/>
</dbReference>
<dbReference type="PANTHER" id="PTHR10738:SF0">
    <property type="entry name" value="PROTEIN ARGININE N-METHYLTRANSFERASE 5"/>
    <property type="match status" value="1"/>
</dbReference>
<feature type="binding site" evidence="6">
    <location>
        <position position="403"/>
    </location>
    <ligand>
        <name>S-adenosyl-L-methionine</name>
        <dbReference type="ChEBI" id="CHEBI:59789"/>
    </ligand>
</feature>
<dbReference type="FunFam" id="3.40.50.150:FF:000149">
    <property type="entry name" value="Protein arginine N-methyltransferase"/>
    <property type="match status" value="1"/>
</dbReference>
<gene>
    <name evidence="12" type="ORF">IWQ60_000720</name>
</gene>
<evidence type="ECO:0000259" key="9">
    <source>
        <dbReference type="Pfam" id="PF05185"/>
    </source>
</evidence>
<dbReference type="GO" id="GO:0005829">
    <property type="term" value="C:cytosol"/>
    <property type="evidence" value="ECO:0007669"/>
    <property type="project" value="TreeGrafter"/>
</dbReference>
<comment type="caution">
    <text evidence="12">The sequence shown here is derived from an EMBL/GenBank/DDBJ whole genome shotgun (WGS) entry which is preliminary data.</text>
</comment>
<dbReference type="GO" id="GO:0006355">
    <property type="term" value="P:regulation of DNA-templated transcription"/>
    <property type="evidence" value="ECO:0007669"/>
    <property type="project" value="TreeGrafter"/>
</dbReference>
<feature type="compositionally biased region" description="Low complexity" evidence="8">
    <location>
        <begin position="201"/>
        <end position="218"/>
    </location>
</feature>
<evidence type="ECO:0000313" key="12">
    <source>
        <dbReference type="EMBL" id="KAJ1929991.1"/>
    </source>
</evidence>
<dbReference type="GO" id="GO:0005634">
    <property type="term" value="C:nucleus"/>
    <property type="evidence" value="ECO:0007669"/>
    <property type="project" value="TreeGrafter"/>
</dbReference>
<accession>A0A9W8ALU9</accession>
<dbReference type="EMBL" id="JANBPT010000019">
    <property type="protein sequence ID" value="KAJ1929991.1"/>
    <property type="molecule type" value="Genomic_DNA"/>
</dbReference>
<feature type="binding site" evidence="6">
    <location>
        <begin position="500"/>
        <end position="501"/>
    </location>
    <ligand>
        <name>S-adenosyl-L-methionine</name>
        <dbReference type="ChEBI" id="CHEBI:59789"/>
    </ligand>
</feature>
<protein>
    <recommendedName>
        <fullName evidence="4">Protein arginine N-methyltransferase</fullName>
    </recommendedName>
</protein>
<dbReference type="Gene3D" id="3.40.50.150">
    <property type="entry name" value="Vaccinia Virus protein VP39"/>
    <property type="match status" value="1"/>
</dbReference>
<feature type="binding site" evidence="6">
    <location>
        <position position="473"/>
    </location>
    <ligand>
        <name>S-adenosyl-L-methionine</name>
        <dbReference type="ChEBI" id="CHEBI:59789"/>
    </ligand>
</feature>
<dbReference type="PIRSF" id="PIRSF015894">
    <property type="entry name" value="Skb1_MeTrfase"/>
    <property type="match status" value="1"/>
</dbReference>
<feature type="region of interest" description="Disordered" evidence="8">
    <location>
        <begin position="197"/>
        <end position="229"/>
    </location>
</feature>
<evidence type="ECO:0000259" key="11">
    <source>
        <dbReference type="Pfam" id="PF17286"/>
    </source>
</evidence>
<feature type="region of interest" description="Disordered" evidence="8">
    <location>
        <begin position="612"/>
        <end position="643"/>
    </location>
</feature>
<comment type="similarity">
    <text evidence="4">Belongs to the class I-like SAM-binding methyltransferase superfamily.</text>
</comment>
<dbReference type="PROSITE" id="PS51678">
    <property type="entry name" value="SAM_MT_PRMT"/>
    <property type="match status" value="1"/>
</dbReference>
<keyword evidence="3 4" id="KW-0949">S-adenosyl-L-methionine</keyword>
<dbReference type="Gene3D" id="2.70.160.11">
    <property type="entry name" value="Hnrnp arginine n-methyltransferase1"/>
    <property type="match status" value="1"/>
</dbReference>
<feature type="binding site" evidence="6">
    <location>
        <begin position="412"/>
        <end position="413"/>
    </location>
    <ligand>
        <name>S-adenosyl-L-methionine</name>
        <dbReference type="ChEBI" id="CHEBI:59789"/>
    </ligand>
</feature>
<evidence type="ECO:0000256" key="8">
    <source>
        <dbReference type="SAM" id="MobiDB-lite"/>
    </source>
</evidence>
<dbReference type="PANTHER" id="PTHR10738">
    <property type="entry name" value="PROTEIN ARGININE N-METHYLTRANSFERASE 5"/>
    <property type="match status" value="1"/>
</dbReference>
<sequence length="800" mass="87723">MPDPHTITLGVSPLILDRELAIKLDQCDESGHDFIVVPISNDRFRRKMTGALADLTDYEDRYRAVTAPFDMADLYIRTAESGERVVGLTADWIRPDSIDPAERYLAERVFEKELSWAAHIGISAIILPDLTQLTTPAPSQGAPDSSSTPQSFINYARLICRALHDYPFLQIWVRVPLSGSDPAHRRATQRIFSSFGGSIDTSSQPSAPPSAFAAQTSPVAHTESRVGDDDDDAWKHWTVLKQMCEHSPRLQVALVVNEDLPEQDRINRWFAEPLKCVIVPTSTFIVNAKGYPVLTKAHQNLVRRLHHFTNYFIVEEAGPVTSTMLDDTDSTCDTGNHQKFLRYLVAPAAASAAIGAPVTTADGISAAEADGSTAALEKFTASYKDYLQSPLQPLMDHLESATYATFEQDPIKYQQYERAIYQALLDRHPAANQTNEDQAAIIFVVGAGRGPLVDRSLAAAERAGRRVKVYALEKNPNAFVTLQRRKAHSWKERVTIVYGDMRYWAPTTPAERADILVSELLGSFGDNELSPECLDGAQQRLLKPDGISIPQSYASYLAPLSSSKLYSQVAALNGPAHFQTPFVVLFDAVDCLYPAQKVWEFVHPSPVLTSATTTTTGKETGDSGCSSSSNNNNRTAGNPAAAATTCETGDLTLPVRTDNQHNTRYAVNSFRNGKATLIHGLAGYFDSVLYGDVTLSIRPDTHTPGMFSWFPIFFPLKVPILVPEGATVTTHLWRLTSAAKVWYEWSVTVQSAVPASQVEVPEDEALTAVGPSATVHCRQPVTTVSSSIHNLNGSAYWIGL</sequence>
<reference evidence="12" key="1">
    <citation type="submission" date="2022-07" db="EMBL/GenBank/DDBJ databases">
        <title>Phylogenomic reconstructions and comparative analyses of Kickxellomycotina fungi.</title>
        <authorList>
            <person name="Reynolds N.K."/>
            <person name="Stajich J.E."/>
            <person name="Barry K."/>
            <person name="Grigoriev I.V."/>
            <person name="Crous P."/>
            <person name="Smith M.E."/>
        </authorList>
    </citation>
    <scope>NUCLEOTIDE SEQUENCE</scope>
    <source>
        <strain evidence="12">RSA 861</strain>
    </source>
</reference>
<dbReference type="Pfam" id="PF17285">
    <property type="entry name" value="PRMT5_TIM"/>
    <property type="match status" value="1"/>
</dbReference>
<dbReference type="Pfam" id="PF17286">
    <property type="entry name" value="PRMT5_C"/>
    <property type="match status" value="1"/>
</dbReference>
<evidence type="ECO:0000256" key="1">
    <source>
        <dbReference type="ARBA" id="ARBA00022603"/>
    </source>
</evidence>
<dbReference type="SUPFAM" id="SSF53335">
    <property type="entry name" value="S-adenosyl-L-methionine-dependent methyltransferases"/>
    <property type="match status" value="1"/>
</dbReference>
<dbReference type="CDD" id="cd02440">
    <property type="entry name" value="AdoMet_MTases"/>
    <property type="match status" value="1"/>
</dbReference>
<dbReference type="GO" id="GO:0032259">
    <property type="term" value="P:methylation"/>
    <property type="evidence" value="ECO:0007669"/>
    <property type="project" value="UniProtKB-KW"/>
</dbReference>
<evidence type="ECO:0000256" key="4">
    <source>
        <dbReference type="PIRNR" id="PIRNR015894"/>
    </source>
</evidence>
<feature type="site" description="Critical for specifying symmetric addition of methyl groups" evidence="7">
    <location>
        <position position="406"/>
    </location>
</feature>
<organism evidence="12 13">
    <name type="scientific">Tieghemiomyces parasiticus</name>
    <dbReference type="NCBI Taxonomy" id="78921"/>
    <lineage>
        <taxon>Eukaryota</taxon>
        <taxon>Fungi</taxon>
        <taxon>Fungi incertae sedis</taxon>
        <taxon>Zoopagomycota</taxon>
        <taxon>Kickxellomycotina</taxon>
        <taxon>Dimargaritomycetes</taxon>
        <taxon>Dimargaritales</taxon>
        <taxon>Dimargaritaceae</taxon>
        <taxon>Tieghemiomyces</taxon>
    </lineage>
</organism>
<keyword evidence="2 4" id="KW-0808">Transferase</keyword>
<proteinExistence type="inferred from homology"/>
<feature type="active site" description="Proton donor/acceptor" evidence="5">
    <location>
        <position position="528"/>
    </location>
</feature>
<dbReference type="InterPro" id="IPR025799">
    <property type="entry name" value="Arg_MeTrfase"/>
</dbReference>
<evidence type="ECO:0000256" key="3">
    <source>
        <dbReference type="ARBA" id="ARBA00022691"/>
    </source>
</evidence>
<feature type="domain" description="PRMT5 oligomerisation" evidence="11">
    <location>
        <begin position="552"/>
        <end position="798"/>
    </location>
</feature>
<dbReference type="Gene3D" id="3.20.20.150">
    <property type="entry name" value="Divalent-metal-dependent TIM barrel enzymes"/>
    <property type="match status" value="1"/>
</dbReference>
<dbReference type="GO" id="GO:0016274">
    <property type="term" value="F:protein-arginine N-methyltransferase activity"/>
    <property type="evidence" value="ECO:0007669"/>
    <property type="project" value="InterPro"/>
</dbReference>
<dbReference type="Proteomes" id="UP001150569">
    <property type="component" value="Unassembled WGS sequence"/>
</dbReference>
<dbReference type="InterPro" id="IPR035248">
    <property type="entry name" value="PRMT5_C"/>
</dbReference>
<dbReference type="Pfam" id="PF05185">
    <property type="entry name" value="PRMT5"/>
    <property type="match status" value="1"/>
</dbReference>
<evidence type="ECO:0000256" key="2">
    <source>
        <dbReference type="ARBA" id="ARBA00022679"/>
    </source>
</evidence>
<keyword evidence="1 4" id="KW-0489">Methyltransferase</keyword>
<feature type="domain" description="PRMT5 arginine-N-methyltransferase" evidence="9">
    <location>
        <begin position="377"/>
        <end position="549"/>
    </location>
</feature>
<dbReference type="AlphaFoldDB" id="A0A9W8ALU9"/>
<name>A0A9W8ALU9_9FUNG</name>
<feature type="active site" description="Proton donor/acceptor" evidence="5">
    <location>
        <position position="519"/>
    </location>
</feature>
<feature type="domain" description="PRMT5 TIM barrel" evidence="10">
    <location>
        <begin position="32"/>
        <end position="344"/>
    </location>
</feature>
<evidence type="ECO:0000256" key="7">
    <source>
        <dbReference type="PIRSR" id="PIRSR015894-3"/>
    </source>
</evidence>